<gene>
    <name evidence="8" type="ORF">DSM104440_00748</name>
</gene>
<keyword evidence="2" id="KW-1003">Cell membrane</keyword>
<dbReference type="PANTHER" id="PTHR30485:SF2">
    <property type="entry name" value="BLL0597 PROTEIN"/>
    <property type="match status" value="1"/>
</dbReference>
<dbReference type="InterPro" id="IPR016174">
    <property type="entry name" value="Di-haem_cyt_TM"/>
</dbReference>
<dbReference type="GO" id="GO:0009055">
    <property type="term" value="F:electron transfer activity"/>
    <property type="evidence" value="ECO:0007669"/>
    <property type="project" value="InterPro"/>
</dbReference>
<keyword evidence="5 6" id="KW-0472">Membrane</keyword>
<comment type="subcellular location">
    <subcellularLocation>
        <location evidence="1">Cell membrane</location>
        <topology evidence="1">Multi-pass membrane protein</topology>
    </subcellularLocation>
</comment>
<dbReference type="RefSeq" id="WP_171160738.1">
    <property type="nucleotide sequence ID" value="NZ_CP053073.1"/>
</dbReference>
<name>A0A6M4H352_9PROT</name>
<dbReference type="Proteomes" id="UP000503096">
    <property type="component" value="Chromosome"/>
</dbReference>
<keyword evidence="9" id="KW-1185">Reference proteome</keyword>
<evidence type="ECO:0000256" key="5">
    <source>
        <dbReference type="ARBA" id="ARBA00023136"/>
    </source>
</evidence>
<dbReference type="InParanoid" id="A0A6M4H352"/>
<dbReference type="InterPro" id="IPR051542">
    <property type="entry name" value="Hydrogenase_cytochrome"/>
</dbReference>
<evidence type="ECO:0000256" key="6">
    <source>
        <dbReference type="SAM" id="Phobius"/>
    </source>
</evidence>
<feature type="transmembrane region" description="Helical" evidence="6">
    <location>
        <begin position="44"/>
        <end position="62"/>
    </location>
</feature>
<feature type="transmembrane region" description="Helical" evidence="6">
    <location>
        <begin position="19"/>
        <end position="37"/>
    </location>
</feature>
<evidence type="ECO:0000256" key="4">
    <source>
        <dbReference type="ARBA" id="ARBA00022989"/>
    </source>
</evidence>
<accession>A0A6M4H352</accession>
<feature type="transmembrane region" description="Helical" evidence="6">
    <location>
        <begin position="223"/>
        <end position="242"/>
    </location>
</feature>
<organism evidence="8 9">
    <name type="scientific">Usitatibacter palustris</name>
    <dbReference type="NCBI Taxonomy" id="2732487"/>
    <lineage>
        <taxon>Bacteria</taxon>
        <taxon>Pseudomonadati</taxon>
        <taxon>Pseudomonadota</taxon>
        <taxon>Betaproteobacteria</taxon>
        <taxon>Nitrosomonadales</taxon>
        <taxon>Usitatibacteraceae</taxon>
        <taxon>Usitatibacter</taxon>
    </lineage>
</organism>
<reference evidence="8 9" key="1">
    <citation type="submission" date="2020-04" db="EMBL/GenBank/DDBJ databases">
        <title>Usitatibacter rugosus gen. nov., sp. nov. and Usitatibacter palustris sp. nov., novel members of Usitatibacteraceae fam. nov. within the order Nitrosomonadales isolated from soil.</title>
        <authorList>
            <person name="Huber K.J."/>
            <person name="Neumann-Schaal M."/>
            <person name="Geppert A."/>
            <person name="Luckner M."/>
            <person name="Wanner G."/>
            <person name="Overmann J."/>
        </authorList>
    </citation>
    <scope>NUCLEOTIDE SEQUENCE [LARGE SCALE GENOMIC DNA]</scope>
    <source>
        <strain evidence="8 9">Swamp67</strain>
    </source>
</reference>
<evidence type="ECO:0000313" key="8">
    <source>
        <dbReference type="EMBL" id="QJR13956.1"/>
    </source>
</evidence>
<protein>
    <recommendedName>
        <fullName evidence="7">Cytochrome b561 bacterial/Ni-hydrogenase domain-containing protein</fullName>
    </recommendedName>
</protein>
<dbReference type="EMBL" id="CP053073">
    <property type="protein sequence ID" value="QJR13956.1"/>
    <property type="molecule type" value="Genomic_DNA"/>
</dbReference>
<dbReference type="Pfam" id="PF01292">
    <property type="entry name" value="Ni_hydr_CYTB"/>
    <property type="match status" value="1"/>
</dbReference>
<dbReference type="InterPro" id="IPR011577">
    <property type="entry name" value="Cyt_b561_bac/Ni-Hgenase"/>
</dbReference>
<feature type="domain" description="Cytochrome b561 bacterial/Ni-hydrogenase" evidence="7">
    <location>
        <begin position="12"/>
        <end position="187"/>
    </location>
</feature>
<dbReference type="SUPFAM" id="SSF81342">
    <property type="entry name" value="Transmembrane di-heme cytochromes"/>
    <property type="match status" value="1"/>
</dbReference>
<dbReference type="AlphaFoldDB" id="A0A6M4H352"/>
<dbReference type="Gene3D" id="1.20.950.20">
    <property type="entry name" value="Transmembrane di-heme cytochromes, Chain C"/>
    <property type="match status" value="1"/>
</dbReference>
<proteinExistence type="predicted"/>
<dbReference type="FunCoup" id="A0A6M4H352">
    <property type="interactions" value="153"/>
</dbReference>
<dbReference type="GO" id="GO:0005886">
    <property type="term" value="C:plasma membrane"/>
    <property type="evidence" value="ECO:0007669"/>
    <property type="project" value="UniProtKB-SubCell"/>
</dbReference>
<feature type="transmembrane region" description="Helical" evidence="6">
    <location>
        <begin position="157"/>
        <end position="175"/>
    </location>
</feature>
<dbReference type="GO" id="GO:0020037">
    <property type="term" value="F:heme binding"/>
    <property type="evidence" value="ECO:0007669"/>
    <property type="project" value="TreeGrafter"/>
</dbReference>
<keyword evidence="3 6" id="KW-0812">Transmembrane</keyword>
<dbReference type="PANTHER" id="PTHR30485">
    <property type="entry name" value="NI/FE-HYDROGENASE 1 B-TYPE CYTOCHROME SUBUNIT"/>
    <property type="match status" value="1"/>
</dbReference>
<evidence type="ECO:0000256" key="3">
    <source>
        <dbReference type="ARBA" id="ARBA00022692"/>
    </source>
</evidence>
<evidence type="ECO:0000256" key="1">
    <source>
        <dbReference type="ARBA" id="ARBA00004651"/>
    </source>
</evidence>
<dbReference type="KEGG" id="upl:DSM104440_00748"/>
<sequence>MADEEQQVSIKVWDGPVRVVHWAMVLLFVVQVVSGKMGGDMMPLHVFSGYAMIVLVVFRLIWGFVGSTHARFASFIAGPAATLRFARRLFSRQAVPQVGHNPLGGWSVIAMLLSLALQVASGLFANDGAAVEGPLASLVSFEVSTVLSEFHRWNLKLLLVLSAIHVGAVFFHLFVKRDNVLGAMFTGVRRVPPSVVRERRVALRDSPRRRAASREAESAYFPGPWRGVWVLAVTLALVYLLVR</sequence>
<evidence type="ECO:0000313" key="9">
    <source>
        <dbReference type="Proteomes" id="UP000503096"/>
    </source>
</evidence>
<keyword evidence="4 6" id="KW-1133">Transmembrane helix</keyword>
<evidence type="ECO:0000256" key="2">
    <source>
        <dbReference type="ARBA" id="ARBA00022475"/>
    </source>
</evidence>
<evidence type="ECO:0000259" key="7">
    <source>
        <dbReference type="Pfam" id="PF01292"/>
    </source>
</evidence>
<dbReference type="GO" id="GO:0022904">
    <property type="term" value="P:respiratory electron transport chain"/>
    <property type="evidence" value="ECO:0007669"/>
    <property type="project" value="InterPro"/>
</dbReference>